<dbReference type="PANTHER" id="PTHR36091">
    <property type="entry name" value="ALTERED INHERITANCE OF MITOCHONDRIA PROTEIN 9, MITOCHONDRIAL"/>
    <property type="match status" value="1"/>
</dbReference>
<dbReference type="AlphaFoldDB" id="A0A8A1MC64"/>
<dbReference type="EMBL" id="CP069114">
    <property type="protein sequence ID" value="QSS64086.1"/>
    <property type="molecule type" value="Genomic_DNA"/>
</dbReference>
<organism evidence="7 8">
    <name type="scientific">Ajellomyces capsulatus</name>
    <name type="common">Darling's disease fungus</name>
    <name type="synonym">Histoplasma capsulatum</name>
    <dbReference type="NCBI Taxonomy" id="5037"/>
    <lineage>
        <taxon>Eukaryota</taxon>
        <taxon>Fungi</taxon>
        <taxon>Dikarya</taxon>
        <taxon>Ascomycota</taxon>
        <taxon>Pezizomycotina</taxon>
        <taxon>Eurotiomycetes</taxon>
        <taxon>Eurotiomycetidae</taxon>
        <taxon>Onygenales</taxon>
        <taxon>Ajellomycetaceae</taxon>
        <taxon>Histoplasma</taxon>
    </lineage>
</organism>
<dbReference type="InterPro" id="IPR051035">
    <property type="entry name" value="Mito_inheritance_9"/>
</dbReference>
<name>A0A8A1MC64_AJECA</name>
<evidence type="ECO:0000256" key="6">
    <source>
        <dbReference type="ARBA" id="ARBA00031849"/>
    </source>
</evidence>
<evidence type="ECO:0000313" key="7">
    <source>
        <dbReference type="EMBL" id="QSS64086.1"/>
    </source>
</evidence>
<sequence>MSAGHSLTCYSPLSSVSLDHEFFHYTRDRFIQNEAQRYIHFDVKKLAHVGAAAVGAKSCFNIKKYLNGICNKASLLTLDNGMQAVANIPNPNACLPHLTTASEVATMEFVRSVCKTPVSQVYSWNSRPNSVGAEYIIVEKVPGVPLDSVWPRIAQLTTLVEVK</sequence>
<evidence type="ECO:0000256" key="1">
    <source>
        <dbReference type="ARBA" id="ARBA00004173"/>
    </source>
</evidence>
<dbReference type="OrthoDB" id="4206040at2759"/>
<comment type="similarity">
    <text evidence="2">Belongs to the AIM9 family.</text>
</comment>
<reference evidence="7" key="1">
    <citation type="submission" date="2021-01" db="EMBL/GenBank/DDBJ databases">
        <title>Chromosome-level genome assembly of a human fungal pathogen reveals clustering of transcriptionally co-regulated genes.</title>
        <authorList>
            <person name="Voorhies M."/>
            <person name="Cohen S."/>
            <person name="Shea T.P."/>
            <person name="Petrus S."/>
            <person name="Munoz J.F."/>
            <person name="Poplawski S."/>
            <person name="Goldman W.E."/>
            <person name="Michael T."/>
            <person name="Cuomo C.A."/>
            <person name="Sil A."/>
            <person name="Beyhan S."/>
        </authorList>
    </citation>
    <scope>NUCLEOTIDE SEQUENCE</scope>
    <source>
        <strain evidence="7">WU24</strain>
    </source>
</reference>
<dbReference type="VEuPathDB" id="FungiDB:I7I51_01148"/>
<evidence type="ECO:0000256" key="5">
    <source>
        <dbReference type="ARBA" id="ARBA00023128"/>
    </source>
</evidence>
<dbReference type="Proteomes" id="UP000663671">
    <property type="component" value="Chromosome 1"/>
</dbReference>
<gene>
    <name evidence="7" type="ORF">I7I51_01148</name>
</gene>
<evidence type="ECO:0000256" key="3">
    <source>
        <dbReference type="ARBA" id="ARBA00016197"/>
    </source>
</evidence>
<dbReference type="InterPro" id="IPR011009">
    <property type="entry name" value="Kinase-like_dom_sf"/>
</dbReference>
<evidence type="ECO:0000256" key="4">
    <source>
        <dbReference type="ARBA" id="ARBA00022946"/>
    </source>
</evidence>
<dbReference type="PANTHER" id="PTHR36091:SF1">
    <property type="entry name" value="ALTERED INHERITANCE OF MITOCHONDRIA PROTEIN 9, MITOCHONDRIAL"/>
    <property type="match status" value="1"/>
</dbReference>
<dbReference type="GO" id="GO:0005739">
    <property type="term" value="C:mitochondrion"/>
    <property type="evidence" value="ECO:0007669"/>
    <property type="project" value="UniProtKB-SubCell"/>
</dbReference>
<comment type="subcellular location">
    <subcellularLocation>
        <location evidence="1">Mitochondrion</location>
    </subcellularLocation>
</comment>
<protein>
    <recommendedName>
        <fullName evidence="3">Altered inheritance of mitochondria protein 9, mitochondrial</fullName>
    </recommendedName>
    <alternativeName>
        <fullName evidence="6">Found in mitochondrial proteome protein 29</fullName>
    </alternativeName>
</protein>
<evidence type="ECO:0000313" key="8">
    <source>
        <dbReference type="Proteomes" id="UP000663671"/>
    </source>
</evidence>
<keyword evidence="4" id="KW-0809">Transit peptide</keyword>
<evidence type="ECO:0000256" key="2">
    <source>
        <dbReference type="ARBA" id="ARBA00005543"/>
    </source>
</evidence>
<proteinExistence type="inferred from homology"/>
<dbReference type="SUPFAM" id="SSF56112">
    <property type="entry name" value="Protein kinase-like (PK-like)"/>
    <property type="match status" value="1"/>
</dbReference>
<accession>A0A8A1MC64</accession>
<keyword evidence="5" id="KW-0496">Mitochondrion</keyword>